<dbReference type="OrthoDB" id="6572340at2"/>
<name>A0A806X6V3_9ENTR</name>
<dbReference type="Proteomes" id="UP000069162">
    <property type="component" value="Chromosome"/>
</dbReference>
<accession>A0A806X6V3</accession>
<proteinExistence type="predicted"/>
<dbReference type="AlphaFoldDB" id="A0A806X6V3"/>
<dbReference type="NCBIfam" id="NF011957">
    <property type="entry name" value="PRK15428.1"/>
    <property type="match status" value="1"/>
</dbReference>
<organism evidence="1 2">
    <name type="scientific">[Enterobacter] lignolyticus</name>
    <dbReference type="NCBI Taxonomy" id="1334193"/>
    <lineage>
        <taxon>Bacteria</taxon>
        <taxon>Pseudomonadati</taxon>
        <taxon>Pseudomonadota</taxon>
        <taxon>Gammaproteobacteria</taxon>
        <taxon>Enterobacterales</taxon>
        <taxon>Enterobacteriaceae</taxon>
        <taxon>Pluralibacter</taxon>
    </lineage>
</organism>
<dbReference type="NCBIfam" id="TIGR04493">
    <property type="entry name" value="microcomp_PduM"/>
    <property type="match status" value="1"/>
</dbReference>
<dbReference type="Pfam" id="PF15953">
    <property type="entry name" value="PDU_like"/>
    <property type="match status" value="1"/>
</dbReference>
<sequence>MNGERLQHVIEEVISRLQRRAQSSATLSVGQLREANLRLLLCQYSTLRILQVDLPLLEQIARRDSSDNTAAIIHEALAWGACIQLSVQHQLLSALPVKTLARLPLAFCDERGQPVILHPARLLSYADVARLRGETLVLSRRCVVTALARDAASSRHIQLITQE</sequence>
<protein>
    <submittedName>
        <fullName evidence="1">Microcompartment protein PduM</fullName>
    </submittedName>
</protein>
<dbReference type="KEGG" id="kle:AO703_13200"/>
<evidence type="ECO:0000313" key="2">
    <source>
        <dbReference type="Proteomes" id="UP000069162"/>
    </source>
</evidence>
<dbReference type="RefSeq" id="WP_062741435.1">
    <property type="nucleotide sequence ID" value="NZ_CP012871.1"/>
</dbReference>
<reference evidence="2" key="1">
    <citation type="submission" date="2015-10" db="EMBL/GenBank/DDBJ databases">
        <title>Complete Genome Sequencing of Klebsiella sp. strain G5.</title>
        <authorList>
            <person name="Chan K.-G."/>
            <person name="Chen J.-W."/>
        </authorList>
    </citation>
    <scope>NUCLEOTIDE SEQUENCE [LARGE SCALE GENOMIC DNA]</scope>
    <source>
        <strain evidence="2">G5</strain>
    </source>
</reference>
<evidence type="ECO:0000313" key="1">
    <source>
        <dbReference type="EMBL" id="ALR77215.1"/>
    </source>
</evidence>
<dbReference type="InterPro" id="IPR030992">
    <property type="entry name" value="PduM"/>
</dbReference>
<gene>
    <name evidence="1" type="ORF">AO703_13200</name>
</gene>
<dbReference type="GO" id="GO:0005198">
    <property type="term" value="F:structural molecule activity"/>
    <property type="evidence" value="ECO:0007669"/>
    <property type="project" value="InterPro"/>
</dbReference>
<dbReference type="EMBL" id="CP012871">
    <property type="protein sequence ID" value="ALR77215.1"/>
    <property type="molecule type" value="Genomic_DNA"/>
</dbReference>